<organism evidence="1 2">
    <name type="scientific">Clostridium porci</name>
    <dbReference type="NCBI Taxonomy" id="2605778"/>
    <lineage>
        <taxon>Bacteria</taxon>
        <taxon>Bacillati</taxon>
        <taxon>Bacillota</taxon>
        <taxon>Clostridia</taxon>
        <taxon>Eubacteriales</taxon>
        <taxon>Clostridiaceae</taxon>
        <taxon>Clostridium</taxon>
    </lineage>
</organism>
<dbReference type="Proteomes" id="UP000429958">
    <property type="component" value="Unassembled WGS sequence"/>
</dbReference>
<name>A0A7X2TED6_9CLOT</name>
<evidence type="ECO:0000313" key="1">
    <source>
        <dbReference type="EMBL" id="MSS37841.1"/>
    </source>
</evidence>
<evidence type="ECO:0000313" key="2">
    <source>
        <dbReference type="Proteomes" id="UP000429958"/>
    </source>
</evidence>
<keyword evidence="2" id="KW-1185">Reference proteome</keyword>
<comment type="caution">
    <text evidence="1">The sequence shown here is derived from an EMBL/GenBank/DDBJ whole genome shotgun (WGS) entry which is preliminary data.</text>
</comment>
<protein>
    <submittedName>
        <fullName evidence="1">Uncharacterized protein</fullName>
    </submittedName>
</protein>
<dbReference type="EMBL" id="VUMD01000015">
    <property type="protein sequence ID" value="MSS37841.1"/>
    <property type="molecule type" value="Genomic_DNA"/>
</dbReference>
<dbReference type="AlphaFoldDB" id="A0A7X2TED6"/>
<reference evidence="1 2" key="1">
    <citation type="submission" date="2019-08" db="EMBL/GenBank/DDBJ databases">
        <title>In-depth cultivation of the pig gut microbiome towards novel bacterial diversity and tailored functional studies.</title>
        <authorList>
            <person name="Wylensek D."/>
            <person name="Hitch T.C.A."/>
            <person name="Clavel T."/>
        </authorList>
    </citation>
    <scope>NUCLEOTIDE SEQUENCE [LARGE SCALE GENOMIC DNA]</scope>
    <source>
        <strain evidence="1 2">WCA-389-WT-23D1</strain>
    </source>
</reference>
<accession>A0A7X2TED6</accession>
<gene>
    <name evidence="1" type="ORF">FYJ39_15035</name>
</gene>
<dbReference type="RefSeq" id="WP_154473287.1">
    <property type="nucleotide sequence ID" value="NZ_VUMD01000015.1"/>
</dbReference>
<sequence length="344" mass="41002">MKFTYDEVSKILESLKDETENNRNYQFLYKGIMQKMWDDRVNKKSYFCIYLNTSLIDNIKFDKVQSKFEEISKKINTSNFIEIDAEDNIINNCYKDYTTEKMKQELMSLSSKNFVFFFGEGGITRYISGCAMEDSNIFYSSEDRKRFLEKKDISQLDQVIREYSMENVSQQVNYMCFFADNPTLKQIDASYVKRNILKNKPEQYMRDHLKNYLNEHMRYTFTIEPELGQSKRELDIYFDVKGEMYFIEIKWLGVAINDTGTGLTQPYTDYRAREGVTQSLEYIQELMNTSEASLRCGCLAIFDARDKKTEIDFQDFRFIRDELQPYRQCFKLLEIIPLNKRHSA</sequence>
<proteinExistence type="predicted"/>